<name>A0ABS0E1C7_9GAMM</name>
<organism evidence="1 2">
    <name type="scientific">Rahnella laticis</name>
    <dbReference type="NCBI Taxonomy" id="2787622"/>
    <lineage>
        <taxon>Bacteria</taxon>
        <taxon>Pseudomonadati</taxon>
        <taxon>Pseudomonadota</taxon>
        <taxon>Gammaproteobacteria</taxon>
        <taxon>Enterobacterales</taxon>
        <taxon>Yersiniaceae</taxon>
        <taxon>Rahnella</taxon>
    </lineage>
</organism>
<reference evidence="1 2" key="1">
    <citation type="submission" date="2020-11" db="EMBL/GenBank/DDBJ databases">
        <title>Taxonomic investigation of Rahnella strains.</title>
        <authorList>
            <person name="Lee S.D."/>
        </authorList>
    </citation>
    <scope>NUCLEOTIDE SEQUENCE [LARGE SCALE GENOMIC DNA]</scope>
    <source>
        <strain evidence="1 2">SAP-17</strain>
    </source>
</reference>
<proteinExistence type="predicted"/>
<keyword evidence="2" id="KW-1185">Reference proteome</keyword>
<evidence type="ECO:0000313" key="1">
    <source>
        <dbReference type="EMBL" id="MBF7978606.1"/>
    </source>
</evidence>
<protein>
    <submittedName>
        <fullName evidence="1">Uncharacterized protein</fullName>
    </submittedName>
</protein>
<evidence type="ECO:0000313" key="2">
    <source>
        <dbReference type="Proteomes" id="UP000636811"/>
    </source>
</evidence>
<gene>
    <name evidence="1" type="ORF">IV433_04185</name>
</gene>
<dbReference type="Proteomes" id="UP000636811">
    <property type="component" value="Unassembled WGS sequence"/>
</dbReference>
<sequence>MTDKADIPELQRPARKNYDWSKAVWTDCDHCGEAHTGTVLAGDGERICAGCCDAEYYSAWEDLAESAIRILEALKGDQVPVAFDADIIRDANRYRFLRDEDAWGEDSDSWDVETRTGLISSENLMGGLSPDHFDAAIDARMAASDIPFLNPVTAPQKPNVLLGHIKISEVVAEVSLDQNRKWNGRVGYMAGWNACIDAAIAAGGIVKDGD</sequence>
<dbReference type="EMBL" id="JADOBI010000002">
    <property type="protein sequence ID" value="MBF7978606.1"/>
    <property type="molecule type" value="Genomic_DNA"/>
</dbReference>
<accession>A0ABS0E1C7</accession>
<comment type="caution">
    <text evidence="1">The sequence shown here is derived from an EMBL/GenBank/DDBJ whole genome shotgun (WGS) entry which is preliminary data.</text>
</comment>
<dbReference type="RefSeq" id="WP_195813138.1">
    <property type="nucleotide sequence ID" value="NZ_JADOBI010000002.1"/>
</dbReference>